<dbReference type="EMBL" id="JAPESX010003691">
    <property type="protein sequence ID" value="KAJ8104496.1"/>
    <property type="molecule type" value="Genomic_DNA"/>
</dbReference>
<comment type="caution">
    <text evidence="1">The sequence shown here is derived from an EMBL/GenBank/DDBJ whole genome shotgun (WGS) entry which is preliminary data.</text>
</comment>
<organism evidence="1 2">
    <name type="scientific">Nemania bipapillata</name>
    <dbReference type="NCBI Taxonomy" id="110536"/>
    <lineage>
        <taxon>Eukaryota</taxon>
        <taxon>Fungi</taxon>
        <taxon>Dikarya</taxon>
        <taxon>Ascomycota</taxon>
        <taxon>Pezizomycotina</taxon>
        <taxon>Sordariomycetes</taxon>
        <taxon>Xylariomycetidae</taxon>
        <taxon>Xylariales</taxon>
        <taxon>Xylariaceae</taxon>
        <taxon>Nemania</taxon>
    </lineage>
</organism>
<evidence type="ECO:0000313" key="2">
    <source>
        <dbReference type="Proteomes" id="UP001153334"/>
    </source>
</evidence>
<accession>A0ACC2HN56</accession>
<gene>
    <name evidence="1" type="ORF">ONZ43_g7821</name>
</gene>
<keyword evidence="2" id="KW-1185">Reference proteome</keyword>
<dbReference type="Proteomes" id="UP001153334">
    <property type="component" value="Unassembled WGS sequence"/>
</dbReference>
<sequence>MDFAITFIQIIHDKAKAGPGIALSTPCYSPEDIFSWHDLSKSINYATLKAACFPPGAFLVPGIVPPGTVPPYPASPAVFLARASLVEGGLILCVAVHHTVTDIMGFGALLKIWAAHCRDGSSGDIGFNANWMDRVPLFSSSLSARLSNSSNPTSMPDLLHIATPEKAPPSTARSQAERGAASVQKRYQTGIFYFPQKQLRALKDAVNKYIASTEPGSWVSTNDILSSLLWSSMIEAGERSSLPNPGEVAVDEDTRASILSFPVQFRSVLRPPFPQEFLGAAFLMTNAQVLHKDICLISRSMTGSKPTTQEQEGEKELSPEDYHLLELRTLSEVPRRKSTTTPCARY</sequence>
<evidence type="ECO:0000313" key="1">
    <source>
        <dbReference type="EMBL" id="KAJ8104496.1"/>
    </source>
</evidence>
<name>A0ACC2HN56_9PEZI</name>
<reference evidence="1" key="1">
    <citation type="submission" date="2022-11" db="EMBL/GenBank/DDBJ databases">
        <title>Genome Sequence of Nemania bipapillata.</title>
        <authorList>
            <person name="Buettner E."/>
        </authorList>
    </citation>
    <scope>NUCLEOTIDE SEQUENCE</scope>
    <source>
        <strain evidence="1">CP14</strain>
    </source>
</reference>
<protein>
    <submittedName>
        <fullName evidence="1">Uncharacterized protein</fullName>
    </submittedName>
</protein>
<proteinExistence type="predicted"/>